<protein>
    <recommendedName>
        <fullName evidence="6">Flavin-containing monooxygenase</fullName>
        <ecNumber evidence="6">1.-.-.-</ecNumber>
    </recommendedName>
</protein>
<dbReference type="Proteomes" id="UP000663834">
    <property type="component" value="Unassembled WGS sequence"/>
</dbReference>
<keyword evidence="6" id="KW-0503">Monooxygenase</keyword>
<dbReference type="PRINTS" id="PR00370">
    <property type="entry name" value="FMOXYGENASE"/>
</dbReference>
<name>A0A815XYE3_9BILA</name>
<comment type="cofactor">
    <cofactor evidence="6">
        <name>FAD</name>
        <dbReference type="ChEBI" id="CHEBI:57692"/>
    </cofactor>
</comment>
<keyword evidence="4" id="KW-0521">NADP</keyword>
<dbReference type="SUPFAM" id="SSF51905">
    <property type="entry name" value="FAD/NAD(P)-binding domain"/>
    <property type="match status" value="2"/>
</dbReference>
<dbReference type="PANTHER" id="PTHR23023">
    <property type="entry name" value="DIMETHYLANILINE MONOOXYGENASE"/>
    <property type="match status" value="1"/>
</dbReference>
<keyword evidence="2 6" id="KW-0285">Flavoprotein</keyword>
<dbReference type="Gene3D" id="3.50.50.60">
    <property type="entry name" value="FAD/NAD(P)-binding domain"/>
    <property type="match status" value="2"/>
</dbReference>
<gene>
    <name evidence="7" type="ORF">CJN711_LOCUS20873</name>
    <name evidence="8" type="ORF">KQP761_LOCUS18614</name>
</gene>
<evidence type="ECO:0000256" key="2">
    <source>
        <dbReference type="ARBA" id="ARBA00022630"/>
    </source>
</evidence>
<dbReference type="GO" id="GO:0050660">
    <property type="term" value="F:flavin adenine dinucleotide binding"/>
    <property type="evidence" value="ECO:0007669"/>
    <property type="project" value="InterPro"/>
</dbReference>
<dbReference type="OrthoDB" id="66881at2759"/>
<dbReference type="PIRSF" id="PIRSF000332">
    <property type="entry name" value="FMO"/>
    <property type="match status" value="1"/>
</dbReference>
<comment type="caution">
    <text evidence="8">The sequence shown here is derived from an EMBL/GenBank/DDBJ whole genome shotgun (WGS) entry which is preliminary data.</text>
</comment>
<reference evidence="8" key="1">
    <citation type="submission" date="2021-02" db="EMBL/GenBank/DDBJ databases">
        <authorList>
            <person name="Nowell W R."/>
        </authorList>
    </citation>
    <scope>NUCLEOTIDE SEQUENCE</scope>
</reference>
<dbReference type="InterPro" id="IPR036188">
    <property type="entry name" value="FAD/NAD-bd_sf"/>
</dbReference>
<sequence>MQTVTIVGAGPAGLVAAKMLLTDGFDITIFEKHASLSGIWSFEGAYYNLHTHQPGGTIEVSDLYDEYASCEHAHAYLCKYADKFDRTSHIRLRSQVLSIFKSNLHNAAESWSITVEQTAETLSSIETFHFDFVVIVSGLFSSYHMPLVRGQEKFSGSIVHANDIKSHEQLVDQKKISIGFAASNLYDDGVFKPQYALNDELVSFPVQPIFTELKRQNRIRGHVSAIEEIIDSNTVRLNTGKIFSPIDLIICSTGHYLRFPFLSDADAPTMGLPHETSNDFDLYRRLIPVSEPRIAFLGYVSSNGTWMIDEVASHCVSNYFKGVQLLPSREEMQKEILTIRDFVLSRFGTTAPHIRYFCLELIEIYLHYMDLPLRRTNNWWPENFGVYRPNRLKTLHGEMQARDRGVSFPNQFYFSFFHVLQFCFRFYSEL</sequence>
<evidence type="ECO:0000256" key="5">
    <source>
        <dbReference type="ARBA" id="ARBA00023002"/>
    </source>
</evidence>
<evidence type="ECO:0000313" key="8">
    <source>
        <dbReference type="EMBL" id="CAF1564213.1"/>
    </source>
</evidence>
<dbReference type="Pfam" id="PF00743">
    <property type="entry name" value="FMO-like"/>
    <property type="match status" value="2"/>
</dbReference>
<proteinExistence type="inferred from homology"/>
<dbReference type="AlphaFoldDB" id="A0A815XYE3"/>
<dbReference type="GO" id="GO:0050661">
    <property type="term" value="F:NADP binding"/>
    <property type="evidence" value="ECO:0007669"/>
    <property type="project" value="InterPro"/>
</dbReference>
<dbReference type="GO" id="GO:0004499">
    <property type="term" value="F:N,N-dimethylaniline monooxygenase activity"/>
    <property type="evidence" value="ECO:0007669"/>
    <property type="project" value="InterPro"/>
</dbReference>
<dbReference type="EC" id="1.-.-.-" evidence="6"/>
<evidence type="ECO:0000256" key="1">
    <source>
        <dbReference type="ARBA" id="ARBA00009183"/>
    </source>
</evidence>
<dbReference type="EMBL" id="CAJNOV010009790">
    <property type="protein sequence ID" value="CAF1379540.1"/>
    <property type="molecule type" value="Genomic_DNA"/>
</dbReference>
<evidence type="ECO:0000313" key="7">
    <source>
        <dbReference type="EMBL" id="CAF1379540.1"/>
    </source>
</evidence>
<dbReference type="Proteomes" id="UP000663855">
    <property type="component" value="Unassembled WGS sequence"/>
</dbReference>
<dbReference type="EMBL" id="CAJNOW010009501">
    <property type="protein sequence ID" value="CAF1564213.1"/>
    <property type="molecule type" value="Genomic_DNA"/>
</dbReference>
<comment type="similarity">
    <text evidence="1 6">Belongs to the FMO family.</text>
</comment>
<organism evidence="8 9">
    <name type="scientific">Rotaria magnacalcarata</name>
    <dbReference type="NCBI Taxonomy" id="392030"/>
    <lineage>
        <taxon>Eukaryota</taxon>
        <taxon>Metazoa</taxon>
        <taxon>Spiralia</taxon>
        <taxon>Gnathifera</taxon>
        <taxon>Rotifera</taxon>
        <taxon>Eurotatoria</taxon>
        <taxon>Bdelloidea</taxon>
        <taxon>Philodinida</taxon>
        <taxon>Philodinidae</taxon>
        <taxon>Rotaria</taxon>
    </lineage>
</organism>
<keyword evidence="3 6" id="KW-0274">FAD</keyword>
<evidence type="ECO:0000256" key="6">
    <source>
        <dbReference type="RuleBase" id="RU361177"/>
    </source>
</evidence>
<evidence type="ECO:0000256" key="4">
    <source>
        <dbReference type="ARBA" id="ARBA00022857"/>
    </source>
</evidence>
<dbReference type="Pfam" id="PF13450">
    <property type="entry name" value="NAD_binding_8"/>
    <property type="match status" value="1"/>
</dbReference>
<evidence type="ECO:0000313" key="9">
    <source>
        <dbReference type="Proteomes" id="UP000663834"/>
    </source>
</evidence>
<dbReference type="InterPro" id="IPR000960">
    <property type="entry name" value="Flavin_mOase"/>
</dbReference>
<keyword evidence="5 6" id="KW-0560">Oxidoreductase</keyword>
<dbReference type="InterPro" id="IPR020946">
    <property type="entry name" value="Flavin_mOase-like"/>
</dbReference>
<evidence type="ECO:0000256" key="3">
    <source>
        <dbReference type="ARBA" id="ARBA00022827"/>
    </source>
</evidence>
<dbReference type="InterPro" id="IPR050346">
    <property type="entry name" value="FMO-like"/>
</dbReference>
<accession>A0A815XYE3</accession>